<evidence type="ECO:0000313" key="1">
    <source>
        <dbReference type="EMBL" id="KAI6082944.1"/>
    </source>
</evidence>
<keyword evidence="2" id="KW-1185">Reference proteome</keyword>
<name>A0ACC0CR76_9PEZI</name>
<gene>
    <name evidence="1" type="ORF">F4821DRAFT_202900</name>
</gene>
<accession>A0ACC0CR76</accession>
<proteinExistence type="predicted"/>
<evidence type="ECO:0000313" key="2">
    <source>
        <dbReference type="Proteomes" id="UP001497680"/>
    </source>
</evidence>
<comment type="caution">
    <text evidence="1">The sequence shown here is derived from an EMBL/GenBank/DDBJ whole genome shotgun (WGS) entry which is preliminary data.</text>
</comment>
<organism evidence="1 2">
    <name type="scientific">Hypoxylon rubiginosum</name>
    <dbReference type="NCBI Taxonomy" id="110542"/>
    <lineage>
        <taxon>Eukaryota</taxon>
        <taxon>Fungi</taxon>
        <taxon>Dikarya</taxon>
        <taxon>Ascomycota</taxon>
        <taxon>Pezizomycotina</taxon>
        <taxon>Sordariomycetes</taxon>
        <taxon>Xylariomycetidae</taxon>
        <taxon>Xylariales</taxon>
        <taxon>Hypoxylaceae</taxon>
        <taxon>Hypoxylon</taxon>
    </lineage>
</organism>
<dbReference type="Proteomes" id="UP001497680">
    <property type="component" value="Unassembled WGS sequence"/>
</dbReference>
<sequence length="978" mass="103409">MPIIIGIDVGGTNTDAVALDLVLSETKPADSILAHFKAPTTPDVSDGIETAVKEIIANLQPAARDDIAALNLGTTHFINAIVEKDSRKLVRVAVLRLCGPYAREVAPFAGLPDDLRPLVEGYSAFLQGGLQIDGQVITPVDELEVRSVAKEIKEAGINDIAIVGVYSPIDSVARQEEHVRDILLSVLGEGANITLSHDVAGVGFIERENATVLNTAILPFARKTIRGFQKALGRLSISAPLFLTKNDGTLITAEEASTLPITTFLSGPTNSLTGAVFLASGNRGLDTGALVLDIGGTTSDVCAVESSGLPRPAAAFSFLAGVRTNFVVSDLRSIGVGGGSIVRLTDSKGVSVGPQSVGKELTTKAQVFGGPVLTATDILVAAGIRGIGDNSLVTNIPGSVVAESKLQIKLSLETLIDEMKTSEANIPLILVGGGSIICPDSLDGVSEIIRPPYSHVANAVGAAMAKVSGLVDTIINPTDEKSEEDLVLQVRQQAIAQAQENGAEAPEIVEETILPIPYVNTRSRHVVVRAAGRLSRSHRKLRNVAALSYHETDVDEDENTPVGQPIHSTNNKPSAPPVDIAKYRPLVRNHRWTLSVTDLDFIAEGCGILGCGGGGDTYASHLSVKKLLADGASVDIISPDQLSDNGFIPSVAFMGSPSTFSERLPSGEELKNSVNAVLKCQNRTLSELTAVMSLEIGGSNGMRGIQAAVWTRKPLVDADLMGRAYPNLWQVTPNNAGISLAPAAASDAKGNTLVQVHANSNKDVENMLRTVCVQMGQAAGISLGALTGHQVKRNAAQRSISLSWYLGRATSIARLEKRDIVDSILSVSAGRKILTGKITRVTRNVRGAFTEGSLDIVPFATSPRSPAVSETPSQSQRIRVTFQNENIHAFNAEDGNTLASVPDLICILDAEDGRALGTQDYRYGLRVHVIALVGSPQWTEGEGLRNGGPEAFRLGIQYVPTALFREPKSVIREFNESG</sequence>
<protein>
    <submittedName>
        <fullName evidence="1">Uncharacterized protein</fullName>
    </submittedName>
</protein>
<dbReference type="EMBL" id="MU394360">
    <property type="protein sequence ID" value="KAI6082944.1"/>
    <property type="molecule type" value="Genomic_DNA"/>
</dbReference>
<reference evidence="1 2" key="1">
    <citation type="journal article" date="2022" name="New Phytol.">
        <title>Ecological generalism drives hyperdiversity of secondary metabolite gene clusters in xylarialean endophytes.</title>
        <authorList>
            <person name="Franco M.E.E."/>
            <person name="Wisecaver J.H."/>
            <person name="Arnold A.E."/>
            <person name="Ju Y.M."/>
            <person name="Slot J.C."/>
            <person name="Ahrendt S."/>
            <person name="Moore L.P."/>
            <person name="Eastman K.E."/>
            <person name="Scott K."/>
            <person name="Konkel Z."/>
            <person name="Mondo S.J."/>
            <person name="Kuo A."/>
            <person name="Hayes R.D."/>
            <person name="Haridas S."/>
            <person name="Andreopoulos B."/>
            <person name="Riley R."/>
            <person name="LaButti K."/>
            <person name="Pangilinan J."/>
            <person name="Lipzen A."/>
            <person name="Amirebrahimi M."/>
            <person name="Yan J."/>
            <person name="Adam C."/>
            <person name="Keymanesh K."/>
            <person name="Ng V."/>
            <person name="Louie K."/>
            <person name="Northen T."/>
            <person name="Drula E."/>
            <person name="Henrissat B."/>
            <person name="Hsieh H.M."/>
            <person name="Youens-Clark K."/>
            <person name="Lutzoni F."/>
            <person name="Miadlikowska J."/>
            <person name="Eastwood D.C."/>
            <person name="Hamelin R.C."/>
            <person name="Grigoriev I.V."/>
            <person name="U'Ren J.M."/>
        </authorList>
    </citation>
    <scope>NUCLEOTIDE SEQUENCE [LARGE SCALE GENOMIC DNA]</scope>
    <source>
        <strain evidence="1 2">ER1909</strain>
    </source>
</reference>